<feature type="chain" id="PRO_5011725953" description="DUF4148 domain-containing protein" evidence="1">
    <location>
        <begin position="23"/>
        <end position="107"/>
    </location>
</feature>
<evidence type="ECO:0008006" key="4">
    <source>
        <dbReference type="Google" id="ProtNLM"/>
    </source>
</evidence>
<reference evidence="3" key="1">
    <citation type="submission" date="2016-10" db="EMBL/GenBank/DDBJ databases">
        <authorList>
            <person name="Varghese N."/>
            <person name="Submissions S."/>
        </authorList>
    </citation>
    <scope>NUCLEOTIDE SEQUENCE [LARGE SCALE GENOMIC DNA]</scope>
    <source>
        <strain evidence="3">LMG 26031</strain>
    </source>
</reference>
<keyword evidence="3" id="KW-1185">Reference proteome</keyword>
<dbReference type="Pfam" id="PF13663">
    <property type="entry name" value="DUF4148"/>
    <property type="match status" value="1"/>
</dbReference>
<evidence type="ECO:0000256" key="1">
    <source>
        <dbReference type="SAM" id="SignalP"/>
    </source>
</evidence>
<accession>A0A1H7EA60</accession>
<proteinExistence type="predicted"/>
<keyword evidence="1" id="KW-0732">Signal</keyword>
<dbReference type="Proteomes" id="UP000198866">
    <property type="component" value="Unassembled WGS sequence"/>
</dbReference>
<dbReference type="OrthoDB" id="9104200at2"/>
<dbReference type="EMBL" id="FNYE01000041">
    <property type="protein sequence ID" value="SEK08540.1"/>
    <property type="molecule type" value="Genomic_DNA"/>
</dbReference>
<feature type="signal peptide" evidence="1">
    <location>
        <begin position="1"/>
        <end position="22"/>
    </location>
</feature>
<evidence type="ECO:0000313" key="3">
    <source>
        <dbReference type="Proteomes" id="UP000198866"/>
    </source>
</evidence>
<organism evidence="2 3">
    <name type="scientific">Paraburkholderia diazotrophica</name>
    <dbReference type="NCBI Taxonomy" id="667676"/>
    <lineage>
        <taxon>Bacteria</taxon>
        <taxon>Pseudomonadati</taxon>
        <taxon>Pseudomonadota</taxon>
        <taxon>Betaproteobacteria</taxon>
        <taxon>Burkholderiales</taxon>
        <taxon>Burkholderiaceae</taxon>
        <taxon>Paraburkholderia</taxon>
    </lineage>
</organism>
<evidence type="ECO:0000313" key="2">
    <source>
        <dbReference type="EMBL" id="SEK08540.1"/>
    </source>
</evidence>
<dbReference type="AlphaFoldDB" id="A0A1H7EA60"/>
<sequence>MRSFAIAVAAASALSLPLAAFSQNDATPTRAQVRAELQQLEQAGYDPAKGEDPNYPADIQAAEARAWMQGGATAYGGVMPGSSGSGSRATAQPASLDEMKQLYFGGQ</sequence>
<gene>
    <name evidence="2" type="ORF">SAMN05192539_104140</name>
</gene>
<protein>
    <recommendedName>
        <fullName evidence="4">DUF4148 domain-containing protein</fullName>
    </recommendedName>
</protein>
<dbReference type="InterPro" id="IPR025421">
    <property type="entry name" value="DUF4148"/>
</dbReference>
<name>A0A1H7EA60_9BURK</name>
<dbReference type="RefSeq" id="WP_090872979.1">
    <property type="nucleotide sequence ID" value="NZ_FNYE01000041.1"/>
</dbReference>